<protein>
    <submittedName>
        <fullName evidence="1">CLUMA_CG021036, isoform A</fullName>
    </submittedName>
</protein>
<dbReference type="AlphaFoldDB" id="A0A1J1J6R0"/>
<evidence type="ECO:0000313" key="1">
    <source>
        <dbReference type="EMBL" id="CRL08071.1"/>
    </source>
</evidence>
<gene>
    <name evidence="1" type="ORF">CLUMA_CG021036</name>
</gene>
<accession>A0A1J1J6R0</accession>
<keyword evidence="2" id="KW-1185">Reference proteome</keyword>
<dbReference type="Proteomes" id="UP000183832">
    <property type="component" value="Unassembled WGS sequence"/>
</dbReference>
<sequence length="26" mass="3238">MNQISYKKVQIMPFEFYFPKGCEYVF</sequence>
<reference evidence="1 2" key="1">
    <citation type="submission" date="2015-04" db="EMBL/GenBank/DDBJ databases">
        <authorList>
            <person name="Syromyatnikov M.Y."/>
            <person name="Popov V.N."/>
        </authorList>
    </citation>
    <scope>NUCLEOTIDE SEQUENCE [LARGE SCALE GENOMIC DNA]</scope>
</reference>
<proteinExistence type="predicted"/>
<dbReference type="EMBL" id="CVRI01000074">
    <property type="protein sequence ID" value="CRL08071.1"/>
    <property type="molecule type" value="Genomic_DNA"/>
</dbReference>
<name>A0A1J1J6R0_9DIPT</name>
<organism evidence="1 2">
    <name type="scientific">Clunio marinus</name>
    <dbReference type="NCBI Taxonomy" id="568069"/>
    <lineage>
        <taxon>Eukaryota</taxon>
        <taxon>Metazoa</taxon>
        <taxon>Ecdysozoa</taxon>
        <taxon>Arthropoda</taxon>
        <taxon>Hexapoda</taxon>
        <taxon>Insecta</taxon>
        <taxon>Pterygota</taxon>
        <taxon>Neoptera</taxon>
        <taxon>Endopterygota</taxon>
        <taxon>Diptera</taxon>
        <taxon>Nematocera</taxon>
        <taxon>Chironomoidea</taxon>
        <taxon>Chironomidae</taxon>
        <taxon>Clunio</taxon>
    </lineage>
</organism>
<evidence type="ECO:0000313" key="2">
    <source>
        <dbReference type="Proteomes" id="UP000183832"/>
    </source>
</evidence>